<dbReference type="Proteomes" id="UP000198836">
    <property type="component" value="Unassembled WGS sequence"/>
</dbReference>
<dbReference type="AlphaFoldDB" id="A0A1I0TRQ9"/>
<keyword evidence="2" id="KW-1185">Reference proteome</keyword>
<evidence type="ECO:0000313" key="1">
    <source>
        <dbReference type="EMBL" id="SFA54491.1"/>
    </source>
</evidence>
<reference evidence="2" key="1">
    <citation type="submission" date="2016-10" db="EMBL/GenBank/DDBJ databases">
        <authorList>
            <person name="Varghese N."/>
            <person name="Submissions S."/>
        </authorList>
    </citation>
    <scope>NUCLEOTIDE SEQUENCE [LARGE SCALE GENOMIC DNA]</scope>
    <source>
        <strain evidence="2">DSM 18130</strain>
    </source>
</reference>
<accession>A0A1I0TRQ9</accession>
<dbReference type="EMBL" id="FOJM01000013">
    <property type="protein sequence ID" value="SFA54491.1"/>
    <property type="molecule type" value="Genomic_DNA"/>
</dbReference>
<name>A0A1I0TRQ9_9SPHI</name>
<organism evidence="1 2">
    <name type="scientific">Pedobacter suwonensis</name>
    <dbReference type="NCBI Taxonomy" id="332999"/>
    <lineage>
        <taxon>Bacteria</taxon>
        <taxon>Pseudomonadati</taxon>
        <taxon>Bacteroidota</taxon>
        <taxon>Sphingobacteriia</taxon>
        <taxon>Sphingobacteriales</taxon>
        <taxon>Sphingobacteriaceae</taxon>
        <taxon>Pedobacter</taxon>
    </lineage>
</organism>
<protein>
    <submittedName>
        <fullName evidence="1">Uncharacterized protein</fullName>
    </submittedName>
</protein>
<evidence type="ECO:0000313" key="2">
    <source>
        <dbReference type="Proteomes" id="UP000198836"/>
    </source>
</evidence>
<proteinExistence type="predicted"/>
<sequence length="68" mass="7888">MLLPQINRFTAFLLSVIARRNDEAIFLIEDMLYEMSVCGTWRPLVPLFISIPLPIEKIGMRALHCNRV</sequence>
<gene>
    <name evidence="1" type="ORF">SAMN04488511_113144</name>
</gene>